<dbReference type="Proteomes" id="UP000243686">
    <property type="component" value="Unassembled WGS sequence"/>
</dbReference>
<keyword evidence="9" id="KW-0539">Nucleus</keyword>
<comment type="similarity">
    <text evidence="2">Belongs to the TFIIB family.</text>
</comment>
<evidence type="ECO:0000256" key="8">
    <source>
        <dbReference type="ARBA" id="ARBA00023163"/>
    </source>
</evidence>
<evidence type="ECO:0000256" key="2">
    <source>
        <dbReference type="ARBA" id="ARBA00010857"/>
    </source>
</evidence>
<dbReference type="Gene3D" id="2.20.25.10">
    <property type="match status" value="1"/>
</dbReference>
<dbReference type="GO" id="GO:0000126">
    <property type="term" value="C:transcription factor TFIIIB complex"/>
    <property type="evidence" value="ECO:0007669"/>
    <property type="project" value="TreeGrafter"/>
</dbReference>
<keyword evidence="8" id="KW-0804">Transcription</keyword>
<dbReference type="CDD" id="cd20554">
    <property type="entry name" value="CYCLIN_TFIIIB90_rpt2"/>
    <property type="match status" value="1"/>
</dbReference>
<organism evidence="14 15">
    <name type="scientific">Opisthorchis viverrini</name>
    <name type="common">Southeast Asian liver fluke</name>
    <dbReference type="NCBI Taxonomy" id="6198"/>
    <lineage>
        <taxon>Eukaryota</taxon>
        <taxon>Metazoa</taxon>
        <taxon>Spiralia</taxon>
        <taxon>Lophotrochozoa</taxon>
        <taxon>Platyhelminthes</taxon>
        <taxon>Trematoda</taxon>
        <taxon>Digenea</taxon>
        <taxon>Opisthorchiida</taxon>
        <taxon>Opisthorchiata</taxon>
        <taxon>Opisthorchiidae</taxon>
        <taxon>Opisthorchis</taxon>
    </lineage>
</organism>
<feature type="region of interest" description="Disordered" evidence="12">
    <location>
        <begin position="363"/>
        <end position="404"/>
    </location>
</feature>
<feature type="compositionally biased region" description="Polar residues" evidence="12">
    <location>
        <begin position="448"/>
        <end position="457"/>
    </location>
</feature>
<feature type="domain" description="TFIIB-type" evidence="13">
    <location>
        <begin position="1"/>
        <end position="30"/>
    </location>
</feature>
<dbReference type="GO" id="GO:0070897">
    <property type="term" value="P:transcription preinitiation complex assembly"/>
    <property type="evidence" value="ECO:0007669"/>
    <property type="project" value="InterPro"/>
</dbReference>
<comment type="subcellular location">
    <subcellularLocation>
        <location evidence="1">Nucleus</location>
    </subcellularLocation>
</comment>
<evidence type="ECO:0000256" key="1">
    <source>
        <dbReference type="ARBA" id="ARBA00004123"/>
    </source>
</evidence>
<feature type="compositionally biased region" description="Polar residues" evidence="12">
    <location>
        <begin position="365"/>
        <end position="385"/>
    </location>
</feature>
<dbReference type="PROSITE" id="PS51134">
    <property type="entry name" value="ZF_TFIIB"/>
    <property type="match status" value="1"/>
</dbReference>
<feature type="non-terminal residue" evidence="14">
    <location>
        <position position="500"/>
    </location>
</feature>
<keyword evidence="5 11" id="KW-0863">Zinc-finger</keyword>
<reference evidence="14 15" key="1">
    <citation type="submission" date="2015-03" db="EMBL/GenBank/DDBJ databases">
        <title>Draft genome of the nematode, Opisthorchis viverrini.</title>
        <authorList>
            <person name="Mitreva M."/>
        </authorList>
    </citation>
    <scope>NUCLEOTIDE SEQUENCE [LARGE SCALE GENOMIC DNA]</scope>
    <source>
        <strain evidence="14">Khon Kaen</strain>
    </source>
</reference>
<dbReference type="Gene3D" id="1.10.472.10">
    <property type="entry name" value="Cyclin-like"/>
    <property type="match status" value="2"/>
</dbReference>
<evidence type="ECO:0000313" key="15">
    <source>
        <dbReference type="Proteomes" id="UP000243686"/>
    </source>
</evidence>
<protein>
    <recommendedName>
        <fullName evidence="10">General transcription factor TFIIB</fullName>
    </recommendedName>
</protein>
<evidence type="ECO:0000256" key="12">
    <source>
        <dbReference type="SAM" id="MobiDB-lite"/>
    </source>
</evidence>
<dbReference type="InterPro" id="IPR023486">
    <property type="entry name" value="TFIIB_CS"/>
</dbReference>
<dbReference type="InterPro" id="IPR013150">
    <property type="entry name" value="TFIIB_cyclin"/>
</dbReference>
<keyword evidence="15" id="KW-1185">Reference proteome</keyword>
<evidence type="ECO:0000256" key="7">
    <source>
        <dbReference type="ARBA" id="ARBA00023015"/>
    </source>
</evidence>
<feature type="compositionally biased region" description="Low complexity" evidence="12">
    <location>
        <begin position="393"/>
        <end position="403"/>
    </location>
</feature>
<dbReference type="InterPro" id="IPR036915">
    <property type="entry name" value="Cyclin-like_sf"/>
</dbReference>
<dbReference type="SUPFAM" id="SSF57783">
    <property type="entry name" value="Zinc beta-ribbon"/>
    <property type="match status" value="1"/>
</dbReference>
<dbReference type="FunFam" id="1.10.472.10:FF:000002">
    <property type="entry name" value="Transcription factor IIIB 90 kDa subunit"/>
    <property type="match status" value="1"/>
</dbReference>
<dbReference type="SUPFAM" id="SSF47954">
    <property type="entry name" value="Cyclin-like"/>
    <property type="match status" value="2"/>
</dbReference>
<dbReference type="GO" id="GO:0017025">
    <property type="term" value="F:TBP-class protein binding"/>
    <property type="evidence" value="ECO:0007669"/>
    <property type="project" value="InterPro"/>
</dbReference>
<dbReference type="GO" id="GO:0001006">
    <property type="term" value="F:RNA polymerase III type 3 promoter sequence-specific DNA binding"/>
    <property type="evidence" value="ECO:0007669"/>
    <property type="project" value="TreeGrafter"/>
</dbReference>
<dbReference type="GO" id="GO:0000995">
    <property type="term" value="F:RNA polymerase III general transcription initiation factor activity"/>
    <property type="evidence" value="ECO:0007669"/>
    <property type="project" value="TreeGrafter"/>
</dbReference>
<dbReference type="InterPro" id="IPR000812">
    <property type="entry name" value="TFIIB"/>
</dbReference>
<dbReference type="GO" id="GO:0008270">
    <property type="term" value="F:zinc ion binding"/>
    <property type="evidence" value="ECO:0007669"/>
    <property type="project" value="UniProtKB-KW"/>
</dbReference>
<dbReference type="GO" id="GO:0005634">
    <property type="term" value="C:nucleus"/>
    <property type="evidence" value="ECO:0007669"/>
    <property type="project" value="UniProtKB-SubCell"/>
</dbReference>
<sequence length="500" mass="55679">MRCTHCGGTSFDEDRARADLVCLDCGMVLSENVICSEVEFVETSAGVSAAVGRFVSDESQAIGRESRQVTENRARRRIDTICGHLRLGNDIATSAFRFYQSALFRGITRGRGALQVAASCVYLAARQLRVNLMLLDLSDAVGINVYVLGHCYTELRRRLHLSIPEMELTSYDFKSDPLFSTDPCLYIERFASQLEFGDKMPVVATTAMRLLQRMKKDWLTTGRRPSGLAAAALLVAARIHEFNRNEEDVARIARISQQTARKRLEEFGRTPTSALSIEDFFTVDYEEEQDPPAFTSARKSDESVKELDEASFARISAEINELERRIDVELQSLIDKRSSRKLRMKLEEMEVGHSKGIDHLLYPISESNDQPDQTATSTPDQSSPKASADEDTTATASTDPTPTRSILRDVLDGIVEPSLLDSCVEDLRILTEHSGAEVCELLSQAEAQQDLVDQNPESLDPDSKLNGESEPTSEEKPNESIPMKLPLFLPSARVAKIEYP</sequence>
<dbReference type="GO" id="GO:0097550">
    <property type="term" value="C:transcription preinitiation complex"/>
    <property type="evidence" value="ECO:0007669"/>
    <property type="project" value="TreeGrafter"/>
</dbReference>
<dbReference type="PROSITE" id="PS00782">
    <property type="entry name" value="TFIIB"/>
    <property type="match status" value="1"/>
</dbReference>
<dbReference type="Pfam" id="PF00382">
    <property type="entry name" value="TFIIB"/>
    <property type="match status" value="2"/>
</dbReference>
<gene>
    <name evidence="14" type="ORF">X801_07516</name>
</gene>
<accession>A0A1S8WQE0</accession>
<keyword evidence="3" id="KW-0479">Metal-binding</keyword>
<evidence type="ECO:0000256" key="5">
    <source>
        <dbReference type="ARBA" id="ARBA00022771"/>
    </source>
</evidence>
<evidence type="ECO:0000256" key="6">
    <source>
        <dbReference type="ARBA" id="ARBA00022833"/>
    </source>
</evidence>
<evidence type="ECO:0000256" key="4">
    <source>
        <dbReference type="ARBA" id="ARBA00022737"/>
    </source>
</evidence>
<keyword evidence="7" id="KW-0805">Transcription regulation</keyword>
<evidence type="ECO:0000256" key="11">
    <source>
        <dbReference type="PROSITE-ProRule" id="PRU00469"/>
    </source>
</evidence>
<dbReference type="EMBL" id="KV896824">
    <property type="protein sequence ID" value="OON16668.1"/>
    <property type="molecule type" value="Genomic_DNA"/>
</dbReference>
<evidence type="ECO:0000256" key="10">
    <source>
        <dbReference type="ARBA" id="ARBA00031706"/>
    </source>
</evidence>
<evidence type="ECO:0000256" key="3">
    <source>
        <dbReference type="ARBA" id="ARBA00022723"/>
    </source>
</evidence>
<proteinExistence type="inferred from homology"/>
<dbReference type="PRINTS" id="PR00685">
    <property type="entry name" value="TIFACTORIIB"/>
</dbReference>
<evidence type="ECO:0000313" key="14">
    <source>
        <dbReference type="EMBL" id="OON16668.1"/>
    </source>
</evidence>
<dbReference type="Pfam" id="PF08271">
    <property type="entry name" value="Zn_Ribbon_TF"/>
    <property type="match status" value="1"/>
</dbReference>
<keyword evidence="4" id="KW-0677">Repeat</keyword>
<dbReference type="AlphaFoldDB" id="A0A1S8WQE0"/>
<keyword evidence="6" id="KW-0862">Zinc</keyword>
<evidence type="ECO:0000256" key="9">
    <source>
        <dbReference type="ARBA" id="ARBA00023242"/>
    </source>
</evidence>
<dbReference type="InterPro" id="IPR013137">
    <property type="entry name" value="Znf_TFIIB"/>
</dbReference>
<dbReference type="SMART" id="SM00385">
    <property type="entry name" value="CYCLIN"/>
    <property type="match status" value="2"/>
</dbReference>
<feature type="region of interest" description="Disordered" evidence="12">
    <location>
        <begin position="448"/>
        <end position="484"/>
    </location>
</feature>
<feature type="compositionally biased region" description="Basic and acidic residues" evidence="12">
    <location>
        <begin position="461"/>
        <end position="478"/>
    </location>
</feature>
<name>A0A1S8WQE0_OPIVI</name>
<evidence type="ECO:0000259" key="13">
    <source>
        <dbReference type="PROSITE" id="PS51134"/>
    </source>
</evidence>
<dbReference type="InterPro" id="IPR013763">
    <property type="entry name" value="Cyclin-like_dom"/>
</dbReference>
<dbReference type="PANTHER" id="PTHR11618">
    <property type="entry name" value="TRANSCRIPTION INITIATION FACTOR IIB-RELATED"/>
    <property type="match status" value="1"/>
</dbReference>
<dbReference type="PANTHER" id="PTHR11618:SF4">
    <property type="entry name" value="TRANSCRIPTION FACTOR IIIB 90 KDA SUBUNIT"/>
    <property type="match status" value="1"/>
</dbReference>